<dbReference type="AlphaFoldDB" id="A0A814BJ20"/>
<protein>
    <submittedName>
        <fullName evidence="2">Uncharacterized protein</fullName>
    </submittedName>
</protein>
<feature type="region of interest" description="Disordered" evidence="1">
    <location>
        <begin position="49"/>
        <end position="85"/>
    </location>
</feature>
<feature type="compositionally biased region" description="Polar residues" evidence="1">
    <location>
        <begin position="49"/>
        <end position="66"/>
    </location>
</feature>
<evidence type="ECO:0000313" key="5">
    <source>
        <dbReference type="Proteomes" id="UP000663852"/>
    </source>
</evidence>
<keyword evidence="4" id="KW-1185">Reference proteome</keyword>
<dbReference type="EMBL" id="CAJNOJ010000040">
    <property type="protein sequence ID" value="CAF0930373.1"/>
    <property type="molecule type" value="Genomic_DNA"/>
</dbReference>
<gene>
    <name evidence="2" type="ORF">EDS130_LOCUS11261</name>
    <name evidence="3" type="ORF">XAT740_LOCUS49706</name>
</gene>
<feature type="region of interest" description="Disordered" evidence="1">
    <location>
        <begin position="1"/>
        <end position="28"/>
    </location>
</feature>
<feature type="compositionally biased region" description="Basic residues" evidence="1">
    <location>
        <begin position="69"/>
        <end position="85"/>
    </location>
</feature>
<dbReference type="OrthoDB" id="10430438at2759"/>
<dbReference type="Proteomes" id="UP000663852">
    <property type="component" value="Unassembled WGS sequence"/>
</dbReference>
<proteinExistence type="predicted"/>
<sequence>MVRCAKTKQIERKKLSDPQTNSADQSSSKILHVVRQALLNAAAELVAQQKTSAENPQTSNLNMNENATKKKAKKTIVARKKTRRK</sequence>
<evidence type="ECO:0000256" key="1">
    <source>
        <dbReference type="SAM" id="MobiDB-lite"/>
    </source>
</evidence>
<evidence type="ECO:0000313" key="3">
    <source>
        <dbReference type="EMBL" id="CAF1617076.1"/>
    </source>
</evidence>
<reference evidence="2" key="1">
    <citation type="submission" date="2021-02" db="EMBL/GenBank/DDBJ databases">
        <authorList>
            <person name="Nowell W R."/>
        </authorList>
    </citation>
    <scope>NUCLEOTIDE SEQUENCE</scope>
</reference>
<evidence type="ECO:0000313" key="2">
    <source>
        <dbReference type="EMBL" id="CAF0930373.1"/>
    </source>
</evidence>
<feature type="compositionally biased region" description="Polar residues" evidence="1">
    <location>
        <begin position="17"/>
        <end position="28"/>
    </location>
</feature>
<name>A0A814BJ20_ADIRI</name>
<dbReference type="Proteomes" id="UP000663828">
    <property type="component" value="Unassembled WGS sequence"/>
</dbReference>
<evidence type="ECO:0000313" key="4">
    <source>
        <dbReference type="Proteomes" id="UP000663828"/>
    </source>
</evidence>
<comment type="caution">
    <text evidence="2">The sequence shown here is derived from an EMBL/GenBank/DDBJ whole genome shotgun (WGS) entry which is preliminary data.</text>
</comment>
<dbReference type="EMBL" id="CAJNOR010007426">
    <property type="protein sequence ID" value="CAF1617076.1"/>
    <property type="molecule type" value="Genomic_DNA"/>
</dbReference>
<accession>A0A814BJ20</accession>
<organism evidence="2 5">
    <name type="scientific">Adineta ricciae</name>
    <name type="common">Rotifer</name>
    <dbReference type="NCBI Taxonomy" id="249248"/>
    <lineage>
        <taxon>Eukaryota</taxon>
        <taxon>Metazoa</taxon>
        <taxon>Spiralia</taxon>
        <taxon>Gnathifera</taxon>
        <taxon>Rotifera</taxon>
        <taxon>Eurotatoria</taxon>
        <taxon>Bdelloidea</taxon>
        <taxon>Adinetida</taxon>
        <taxon>Adinetidae</taxon>
        <taxon>Adineta</taxon>
    </lineage>
</organism>